<dbReference type="Proteomes" id="UP000220034">
    <property type="component" value="Unassembled WGS sequence"/>
</dbReference>
<dbReference type="EMBL" id="OCTN01000002">
    <property type="protein sequence ID" value="SOH93345.1"/>
    <property type="molecule type" value="Genomic_DNA"/>
</dbReference>
<name>A0A2C9CQ82_9RHOB</name>
<evidence type="ECO:0000256" key="1">
    <source>
        <dbReference type="SAM" id="Phobius"/>
    </source>
</evidence>
<keyword evidence="1" id="KW-1133">Transmembrane helix</keyword>
<feature type="transmembrane region" description="Helical" evidence="1">
    <location>
        <begin position="20"/>
        <end position="44"/>
    </location>
</feature>
<reference evidence="3" key="1">
    <citation type="submission" date="2017-09" db="EMBL/GenBank/DDBJ databases">
        <authorList>
            <person name="Varghese N."/>
            <person name="Submissions S."/>
        </authorList>
    </citation>
    <scope>NUCLEOTIDE SEQUENCE [LARGE SCALE GENOMIC DNA]</scope>
    <source>
        <strain evidence="3">C7</strain>
    </source>
</reference>
<gene>
    <name evidence="2" type="ORF">SAMN06273572_10221</name>
</gene>
<sequence>MLIPRHTDRDHRFLNGGGIILAVCCTLAGWAALSFTLWVIFYLIQMEARYLWLA</sequence>
<keyword evidence="3" id="KW-1185">Reference proteome</keyword>
<keyword evidence="1" id="KW-0812">Transmembrane</keyword>
<organism evidence="2 3">
    <name type="scientific">Pontivivens marinum</name>
    <dbReference type="NCBI Taxonomy" id="1690039"/>
    <lineage>
        <taxon>Bacteria</taxon>
        <taxon>Pseudomonadati</taxon>
        <taxon>Pseudomonadota</taxon>
        <taxon>Alphaproteobacteria</taxon>
        <taxon>Rhodobacterales</taxon>
        <taxon>Paracoccaceae</taxon>
        <taxon>Pontivivens</taxon>
    </lineage>
</organism>
<protein>
    <submittedName>
        <fullName evidence="2">Uncharacterized protein</fullName>
    </submittedName>
</protein>
<keyword evidence="1" id="KW-0472">Membrane</keyword>
<dbReference type="AlphaFoldDB" id="A0A2C9CQ82"/>
<evidence type="ECO:0000313" key="2">
    <source>
        <dbReference type="EMBL" id="SOH93345.1"/>
    </source>
</evidence>
<proteinExistence type="predicted"/>
<accession>A0A2C9CQ82</accession>
<evidence type="ECO:0000313" key="3">
    <source>
        <dbReference type="Proteomes" id="UP000220034"/>
    </source>
</evidence>